<dbReference type="OrthoDB" id="1796697at2"/>
<feature type="transmembrane region" description="Helical" evidence="7">
    <location>
        <begin position="6"/>
        <end position="22"/>
    </location>
</feature>
<keyword evidence="5 7" id="KW-1133">Transmembrane helix</keyword>
<evidence type="ECO:0000256" key="4">
    <source>
        <dbReference type="ARBA" id="ARBA00022692"/>
    </source>
</evidence>
<gene>
    <name evidence="9" type="ORF">JCM9152_1649</name>
</gene>
<dbReference type="GO" id="GO:0005886">
    <property type="term" value="C:plasma membrane"/>
    <property type="evidence" value="ECO:0007669"/>
    <property type="project" value="UniProtKB-SubCell"/>
</dbReference>
<dbReference type="AlphaFoldDB" id="W4QE68"/>
<evidence type="ECO:0000259" key="8">
    <source>
        <dbReference type="Pfam" id="PF04239"/>
    </source>
</evidence>
<dbReference type="InterPro" id="IPR007353">
    <property type="entry name" value="DUF421"/>
</dbReference>
<keyword evidence="10" id="KW-1185">Reference proteome</keyword>
<name>W4QE68_9BACI</name>
<evidence type="ECO:0000313" key="10">
    <source>
        <dbReference type="Proteomes" id="UP000018895"/>
    </source>
</evidence>
<dbReference type="InterPro" id="IPR023090">
    <property type="entry name" value="UPF0702_alpha/beta_dom_sf"/>
</dbReference>
<reference evidence="9" key="1">
    <citation type="journal article" date="2014" name="Genome Announc.">
        <title>Draft Genome Sequences of Three Alkaliphilic Bacillus Strains, Bacillus wakoensis JCM 9140T, Bacillus akibai JCM 9157T, and Bacillus hemicellulosilyticus JCM 9152T.</title>
        <authorList>
            <person name="Yuki M."/>
            <person name="Oshima K."/>
            <person name="Suda W."/>
            <person name="Oshida Y."/>
            <person name="Kitamura K."/>
            <person name="Iida T."/>
            <person name="Hattori M."/>
            <person name="Ohkuma M."/>
        </authorList>
    </citation>
    <scope>NUCLEOTIDE SEQUENCE [LARGE SCALE GENOMIC DNA]</scope>
    <source>
        <strain evidence="9">JCM 9152</strain>
    </source>
</reference>
<proteinExistence type="inferred from homology"/>
<dbReference type="STRING" id="1236971.JCM9152_1649"/>
<dbReference type="Gene3D" id="3.30.240.20">
    <property type="entry name" value="bsu07140 like domains"/>
    <property type="match status" value="1"/>
</dbReference>
<feature type="domain" description="YetF C-terminal" evidence="8">
    <location>
        <begin position="76"/>
        <end position="145"/>
    </location>
</feature>
<sequence length="193" mass="21873">MNFIWESIVMIFTGFLLLRVSGRKSIAQMTITTTIVMISIGAIIVQPIIEDSVIKTMITIAIFISILVFIEYLQMKFNSLEKLFTGKAISIIEDGQIHLQNLMKIRLTIDKLEMQIRQQRISNISDIKNATIEPNGQLGYELFPDSKPLTVGEFKKLMGGTVQLQNQSPDVDGSLFYEIKNRNHAIPNPDELK</sequence>
<dbReference type="Proteomes" id="UP000018895">
    <property type="component" value="Unassembled WGS sequence"/>
</dbReference>
<protein>
    <recommendedName>
        <fullName evidence="8">YetF C-terminal domain-containing protein</fullName>
    </recommendedName>
</protein>
<comment type="subcellular location">
    <subcellularLocation>
        <location evidence="1">Cell membrane</location>
        <topology evidence="1">Multi-pass membrane protein</topology>
    </subcellularLocation>
</comment>
<accession>W4QE68</accession>
<dbReference type="PANTHER" id="PTHR34582">
    <property type="entry name" value="UPF0702 TRANSMEMBRANE PROTEIN YCAP"/>
    <property type="match status" value="1"/>
</dbReference>
<keyword evidence="4 7" id="KW-0812">Transmembrane</keyword>
<comment type="caution">
    <text evidence="9">The sequence shown here is derived from an EMBL/GenBank/DDBJ whole genome shotgun (WGS) entry which is preliminary data.</text>
</comment>
<dbReference type="RefSeq" id="WP_035342732.1">
    <property type="nucleotide sequence ID" value="NZ_BAUU01000010.1"/>
</dbReference>
<evidence type="ECO:0000256" key="6">
    <source>
        <dbReference type="ARBA" id="ARBA00023136"/>
    </source>
</evidence>
<evidence type="ECO:0000313" key="9">
    <source>
        <dbReference type="EMBL" id="GAE30247.1"/>
    </source>
</evidence>
<feature type="transmembrane region" description="Helical" evidence="7">
    <location>
        <begin position="29"/>
        <end position="48"/>
    </location>
</feature>
<feature type="transmembrane region" description="Helical" evidence="7">
    <location>
        <begin position="54"/>
        <end position="73"/>
    </location>
</feature>
<keyword evidence="3" id="KW-1003">Cell membrane</keyword>
<organism evidence="9 10">
    <name type="scientific">Halalkalibacter hemicellulosilyticusJCM 9152</name>
    <dbReference type="NCBI Taxonomy" id="1236971"/>
    <lineage>
        <taxon>Bacteria</taxon>
        <taxon>Bacillati</taxon>
        <taxon>Bacillota</taxon>
        <taxon>Bacilli</taxon>
        <taxon>Bacillales</taxon>
        <taxon>Bacillaceae</taxon>
        <taxon>Halalkalibacter</taxon>
    </lineage>
</organism>
<evidence type="ECO:0000256" key="1">
    <source>
        <dbReference type="ARBA" id="ARBA00004651"/>
    </source>
</evidence>
<keyword evidence="6 7" id="KW-0472">Membrane</keyword>
<comment type="similarity">
    <text evidence="2">Belongs to the UPF0702 family.</text>
</comment>
<evidence type="ECO:0000256" key="3">
    <source>
        <dbReference type="ARBA" id="ARBA00022475"/>
    </source>
</evidence>
<evidence type="ECO:0000256" key="5">
    <source>
        <dbReference type="ARBA" id="ARBA00022989"/>
    </source>
</evidence>
<dbReference type="Pfam" id="PF04239">
    <property type="entry name" value="DUF421"/>
    <property type="match status" value="1"/>
</dbReference>
<evidence type="ECO:0000256" key="7">
    <source>
        <dbReference type="SAM" id="Phobius"/>
    </source>
</evidence>
<dbReference type="EMBL" id="BAUU01000010">
    <property type="protein sequence ID" value="GAE30247.1"/>
    <property type="molecule type" value="Genomic_DNA"/>
</dbReference>
<dbReference type="PANTHER" id="PTHR34582:SF2">
    <property type="entry name" value="UPF0702 TRANSMEMBRANE PROTEIN YDFR"/>
    <property type="match status" value="1"/>
</dbReference>
<evidence type="ECO:0000256" key="2">
    <source>
        <dbReference type="ARBA" id="ARBA00006448"/>
    </source>
</evidence>